<dbReference type="AlphaFoldDB" id="A0A5B7K861"/>
<reference evidence="1 2" key="1">
    <citation type="submission" date="2019-05" db="EMBL/GenBank/DDBJ databases">
        <title>Another draft genome of Portunus trituberculatus and its Hox gene families provides insights of decapod evolution.</title>
        <authorList>
            <person name="Jeong J.-H."/>
            <person name="Song I."/>
            <person name="Kim S."/>
            <person name="Choi T."/>
            <person name="Kim D."/>
            <person name="Ryu S."/>
            <person name="Kim W."/>
        </authorList>
    </citation>
    <scope>NUCLEOTIDE SEQUENCE [LARGE SCALE GENOMIC DNA]</scope>
    <source>
        <tissue evidence="1">Muscle</tissue>
    </source>
</reference>
<gene>
    <name evidence="1" type="ORF">E2C01_098631</name>
</gene>
<evidence type="ECO:0008006" key="3">
    <source>
        <dbReference type="Google" id="ProtNLM"/>
    </source>
</evidence>
<organism evidence="1 2">
    <name type="scientific">Portunus trituberculatus</name>
    <name type="common">Swimming crab</name>
    <name type="synonym">Neptunus trituberculatus</name>
    <dbReference type="NCBI Taxonomy" id="210409"/>
    <lineage>
        <taxon>Eukaryota</taxon>
        <taxon>Metazoa</taxon>
        <taxon>Ecdysozoa</taxon>
        <taxon>Arthropoda</taxon>
        <taxon>Crustacea</taxon>
        <taxon>Multicrustacea</taxon>
        <taxon>Malacostraca</taxon>
        <taxon>Eumalacostraca</taxon>
        <taxon>Eucarida</taxon>
        <taxon>Decapoda</taxon>
        <taxon>Pleocyemata</taxon>
        <taxon>Brachyura</taxon>
        <taxon>Eubrachyura</taxon>
        <taxon>Portunoidea</taxon>
        <taxon>Portunidae</taxon>
        <taxon>Portuninae</taxon>
        <taxon>Portunus</taxon>
    </lineage>
</organism>
<name>A0A5B7K861_PORTR</name>
<accession>A0A5B7K861</accession>
<protein>
    <recommendedName>
        <fullName evidence="3">FLYWCH-type domain-containing protein</fullName>
    </recommendedName>
</protein>
<proteinExistence type="predicted"/>
<keyword evidence="2" id="KW-1185">Reference proteome</keyword>
<evidence type="ECO:0000313" key="1">
    <source>
        <dbReference type="EMBL" id="MPD03016.1"/>
    </source>
</evidence>
<evidence type="ECO:0000313" key="2">
    <source>
        <dbReference type="Proteomes" id="UP000324222"/>
    </source>
</evidence>
<comment type="caution">
    <text evidence="1">The sequence shown here is derived from an EMBL/GenBank/DDBJ whole genome shotgun (WGS) entry which is preliminary data.</text>
</comment>
<dbReference type="EMBL" id="VSRR010134223">
    <property type="protein sequence ID" value="MPD03016.1"/>
    <property type="molecule type" value="Genomic_DNA"/>
</dbReference>
<sequence length="168" mass="18701">MEVRVTKEHTHASRCEEAAVHRLKINLKQKAVEQPATHPATLIREELVGLSDSAVAALPERQSLRRLVNKSKASVRPSNPKNIDLQIAPSYVSTISGRPFLLHDNEGDTRSRIIIFATEDNVLYLFSSNMWYIDGTLQVVPGMFLPALNSAWKSGRDDISSCICPHAK</sequence>
<dbReference type="Proteomes" id="UP000324222">
    <property type="component" value="Unassembled WGS sequence"/>
</dbReference>